<dbReference type="Proteomes" id="UP001157126">
    <property type="component" value="Unassembled WGS sequence"/>
</dbReference>
<protein>
    <recommendedName>
        <fullName evidence="3">DUF3626 domain-containing protein</fullName>
    </recommendedName>
</protein>
<accession>A0ABQ6IXP4</accession>
<proteinExistence type="predicted"/>
<comment type="caution">
    <text evidence="1">The sequence shown here is derived from an EMBL/GenBank/DDBJ whole genome shotgun (WGS) entry which is preliminary data.</text>
</comment>
<evidence type="ECO:0008006" key="3">
    <source>
        <dbReference type="Google" id="ProtNLM"/>
    </source>
</evidence>
<dbReference type="Pfam" id="PF12294">
    <property type="entry name" value="DUF3626"/>
    <property type="match status" value="2"/>
</dbReference>
<organism evidence="1 2">
    <name type="scientific">Mobilicoccus caccae</name>
    <dbReference type="NCBI Taxonomy" id="1859295"/>
    <lineage>
        <taxon>Bacteria</taxon>
        <taxon>Bacillati</taxon>
        <taxon>Actinomycetota</taxon>
        <taxon>Actinomycetes</taxon>
        <taxon>Micrococcales</taxon>
        <taxon>Dermatophilaceae</taxon>
        <taxon>Mobilicoccus</taxon>
    </lineage>
</organism>
<name>A0ABQ6IXP4_9MICO</name>
<dbReference type="InterPro" id="IPR022074">
    <property type="entry name" value="DUF3626"/>
</dbReference>
<dbReference type="EMBL" id="BSUO01000001">
    <property type="protein sequence ID" value="GMA41448.1"/>
    <property type="molecule type" value="Genomic_DNA"/>
</dbReference>
<gene>
    <name evidence="1" type="ORF">GCM10025883_34930</name>
</gene>
<evidence type="ECO:0000313" key="2">
    <source>
        <dbReference type="Proteomes" id="UP001157126"/>
    </source>
</evidence>
<keyword evidence="2" id="KW-1185">Reference proteome</keyword>
<sequence length="266" mass="29100">MRVTLNFHPDREVDGVSVVEALARDGVYRSQFETGTSNGGLTAHAGGARWLWEKRLFGGAYDDAPPVERPKYGALDHRHRSVGGAIRFGSAHLRLAEHVLDRTTFCFPDSVFEPAEFATSARFDLFASVEVFDAVERDDAMEGQIGGMLDDYVEAQVHGAVVLAEDVEALVLDPCYRGTAVQTAAERLDVPLEWHEGRVLSIEELERHPAFRGPAIVGVGLEIARGTVLDARIVGEAVRAGAHDPQDLKKVWHHIARFGGSRHGEG</sequence>
<evidence type="ECO:0000313" key="1">
    <source>
        <dbReference type="EMBL" id="GMA41448.1"/>
    </source>
</evidence>
<reference evidence="2" key="1">
    <citation type="journal article" date="2019" name="Int. J. Syst. Evol. Microbiol.">
        <title>The Global Catalogue of Microorganisms (GCM) 10K type strain sequencing project: providing services to taxonomists for standard genome sequencing and annotation.</title>
        <authorList>
            <consortium name="The Broad Institute Genomics Platform"/>
            <consortium name="The Broad Institute Genome Sequencing Center for Infectious Disease"/>
            <person name="Wu L."/>
            <person name="Ma J."/>
        </authorList>
    </citation>
    <scope>NUCLEOTIDE SEQUENCE [LARGE SCALE GENOMIC DNA]</scope>
    <source>
        <strain evidence="2">NBRC 113072</strain>
    </source>
</reference>